<dbReference type="InterPro" id="IPR005549">
    <property type="entry name" value="Kinetochore_Nuf2_N"/>
</dbReference>
<name>A0A485LBN3_9STRA</name>
<keyword evidence="10" id="KW-0131">Cell cycle</keyword>
<evidence type="ECO:0000256" key="6">
    <source>
        <dbReference type="ARBA" id="ARBA00022776"/>
    </source>
</evidence>
<evidence type="ECO:0000256" key="4">
    <source>
        <dbReference type="ARBA" id="ARBA00022454"/>
    </source>
</evidence>
<dbReference type="PANTHER" id="PTHR21650:SF2">
    <property type="entry name" value="KINETOCHORE PROTEIN NUF2"/>
    <property type="match status" value="1"/>
</dbReference>
<keyword evidence="17" id="KW-1185">Reference proteome</keyword>
<dbReference type="InterPro" id="IPR041112">
    <property type="entry name" value="Nuf2_DHR10-like"/>
</dbReference>
<evidence type="ECO:0000256" key="5">
    <source>
        <dbReference type="ARBA" id="ARBA00022618"/>
    </source>
</evidence>
<evidence type="ECO:0000313" key="16">
    <source>
        <dbReference type="EMBL" id="VFT95698.1"/>
    </source>
</evidence>
<dbReference type="EMBL" id="VJMH01006429">
    <property type="protein sequence ID" value="KAF0689597.1"/>
    <property type="molecule type" value="Genomic_DNA"/>
</dbReference>
<dbReference type="GO" id="GO:0007052">
    <property type="term" value="P:mitotic spindle organization"/>
    <property type="evidence" value="ECO:0007669"/>
    <property type="project" value="TreeGrafter"/>
</dbReference>
<evidence type="ECO:0000256" key="11">
    <source>
        <dbReference type="ARBA" id="ARBA00023328"/>
    </source>
</evidence>
<keyword evidence="7" id="KW-0995">Kinetochore</keyword>
<dbReference type="GO" id="GO:0044877">
    <property type="term" value="F:protein-containing complex binding"/>
    <property type="evidence" value="ECO:0007669"/>
    <property type="project" value="TreeGrafter"/>
</dbReference>
<dbReference type="Pfam" id="PF03800">
    <property type="entry name" value="Nuf2"/>
    <property type="match status" value="1"/>
</dbReference>
<protein>
    <submittedName>
        <fullName evidence="16">Aste57867_18969 protein</fullName>
    </submittedName>
</protein>
<evidence type="ECO:0000256" key="7">
    <source>
        <dbReference type="ARBA" id="ARBA00022838"/>
    </source>
</evidence>
<accession>A0A485LBN3</accession>
<comment type="subcellular location">
    <subcellularLocation>
        <location evidence="2">Chromosome</location>
        <location evidence="2">Centromere</location>
        <location evidence="2">Kinetochore</location>
    </subcellularLocation>
    <subcellularLocation>
        <location evidence="1">Nucleus</location>
    </subcellularLocation>
</comment>
<evidence type="ECO:0000256" key="12">
    <source>
        <dbReference type="SAM" id="Coils"/>
    </source>
</evidence>
<reference evidence="15" key="2">
    <citation type="submission" date="2019-06" db="EMBL/GenBank/DDBJ databases">
        <title>Genomics analysis of Aphanomyces spp. identifies a new class of oomycete effector associated with host adaptation.</title>
        <authorList>
            <person name="Gaulin E."/>
        </authorList>
    </citation>
    <scope>NUCLEOTIDE SEQUENCE</scope>
    <source>
        <strain evidence="15">CBS 578.67</strain>
    </source>
</reference>
<evidence type="ECO:0000259" key="14">
    <source>
        <dbReference type="Pfam" id="PF18595"/>
    </source>
</evidence>
<dbReference type="OrthoDB" id="8194677at2759"/>
<evidence type="ECO:0000256" key="2">
    <source>
        <dbReference type="ARBA" id="ARBA00004629"/>
    </source>
</evidence>
<dbReference type="GO" id="GO:0051315">
    <property type="term" value="P:attachment of mitotic spindle microtubules to kinetochore"/>
    <property type="evidence" value="ECO:0007669"/>
    <property type="project" value="TreeGrafter"/>
</dbReference>
<keyword evidence="9" id="KW-0539">Nucleus</keyword>
<dbReference type="EMBL" id="CAADRA010006450">
    <property type="protein sequence ID" value="VFT95698.1"/>
    <property type="molecule type" value="Genomic_DNA"/>
</dbReference>
<evidence type="ECO:0000256" key="8">
    <source>
        <dbReference type="ARBA" id="ARBA00023054"/>
    </source>
</evidence>
<sequence>MSSLYSFPVLKLSEIFQFMREAKINMTEEEIKNCEPAAVRRFFETFVEVNLNVTKEDLSQPALSGLSALQHPNLHEESIPELAFFRSAKKMMEACGVNDFSWRDIQKPDLKRLRRQLSAMINFSKFKQERQAHFDDFQKKTDDLLKARQQADDENAALRRKLEELQAKRAAEAPALQVVIDECITLEAETNALNAQQSTLWPENKALKVQLSQLRDDLASKQMGNVDAKKLIESMQAKVVNSPARFKSEIGDIALQVDTAKEEVNALDGRTGELDAIHETVSRAAKETQKVVELLEAIEVDMNKYRAEKENVQQLNQNIEAIVSKTKLAIAHKARVEKLLQQRRDQLEVYKHQARTKMQAAEHAVASAAKELDQVRQNKASDEHHVAATLQAAQETHAKLNQDREAYELKLKEMEETYVRMERKVKAYTKMISEIIDDRP</sequence>
<dbReference type="GO" id="GO:0031262">
    <property type="term" value="C:Ndc80 complex"/>
    <property type="evidence" value="ECO:0007669"/>
    <property type="project" value="InterPro"/>
</dbReference>
<feature type="domain" description="Nuf2 DHR10-like" evidence="14">
    <location>
        <begin position="256"/>
        <end position="368"/>
    </location>
</feature>
<evidence type="ECO:0000256" key="1">
    <source>
        <dbReference type="ARBA" id="ARBA00004123"/>
    </source>
</evidence>
<dbReference type="PANTHER" id="PTHR21650">
    <property type="entry name" value="MEMBRALIN/KINETOCHORE PROTEIN NUF2"/>
    <property type="match status" value="1"/>
</dbReference>
<reference evidence="16 17" key="1">
    <citation type="submission" date="2019-03" db="EMBL/GenBank/DDBJ databases">
        <authorList>
            <person name="Gaulin E."/>
            <person name="Dumas B."/>
        </authorList>
    </citation>
    <scope>NUCLEOTIDE SEQUENCE [LARGE SCALE GENOMIC DNA]</scope>
    <source>
        <strain evidence="16">CBS 568.67</strain>
    </source>
</reference>
<feature type="domain" description="Kinetochore protein Nuf2 N-terminal" evidence="13">
    <location>
        <begin position="5"/>
        <end position="141"/>
    </location>
</feature>
<keyword evidence="11" id="KW-0137">Centromere</keyword>
<keyword evidence="5" id="KW-0132">Cell division</keyword>
<keyword evidence="8 12" id="KW-0175">Coiled coil</keyword>
<keyword evidence="6" id="KW-0498">Mitosis</keyword>
<dbReference type="InterPro" id="IPR038275">
    <property type="entry name" value="Nuf2_N_sf"/>
</dbReference>
<feature type="coiled-coil region" evidence="12">
    <location>
        <begin position="295"/>
        <end position="325"/>
    </location>
</feature>
<evidence type="ECO:0000313" key="17">
    <source>
        <dbReference type="Proteomes" id="UP000332933"/>
    </source>
</evidence>
<comment type="similarity">
    <text evidence="3">Belongs to the NUF2 family.</text>
</comment>
<evidence type="ECO:0000256" key="3">
    <source>
        <dbReference type="ARBA" id="ARBA00005498"/>
    </source>
</evidence>
<dbReference type="GO" id="GO:0005634">
    <property type="term" value="C:nucleus"/>
    <property type="evidence" value="ECO:0007669"/>
    <property type="project" value="UniProtKB-SubCell"/>
</dbReference>
<feature type="coiled-coil region" evidence="12">
    <location>
        <begin position="351"/>
        <end position="431"/>
    </location>
</feature>
<dbReference type="Proteomes" id="UP000332933">
    <property type="component" value="Unassembled WGS sequence"/>
</dbReference>
<proteinExistence type="inferred from homology"/>
<dbReference type="GO" id="GO:0045132">
    <property type="term" value="P:meiotic chromosome segregation"/>
    <property type="evidence" value="ECO:0007669"/>
    <property type="project" value="TreeGrafter"/>
</dbReference>
<evidence type="ECO:0000256" key="10">
    <source>
        <dbReference type="ARBA" id="ARBA00023306"/>
    </source>
</evidence>
<dbReference type="GO" id="GO:0051301">
    <property type="term" value="P:cell division"/>
    <property type="evidence" value="ECO:0007669"/>
    <property type="project" value="UniProtKB-KW"/>
</dbReference>
<keyword evidence="4" id="KW-0158">Chromosome</keyword>
<dbReference type="Pfam" id="PF18595">
    <property type="entry name" value="Nuf2_DHR10-like"/>
    <property type="match status" value="1"/>
</dbReference>
<dbReference type="Gene3D" id="1.10.418.60">
    <property type="entry name" value="Ncd80 complex, Nuf2 subunit"/>
    <property type="match status" value="1"/>
</dbReference>
<evidence type="ECO:0000256" key="9">
    <source>
        <dbReference type="ARBA" id="ARBA00023242"/>
    </source>
</evidence>
<organism evidence="16 17">
    <name type="scientific">Aphanomyces stellatus</name>
    <dbReference type="NCBI Taxonomy" id="120398"/>
    <lineage>
        <taxon>Eukaryota</taxon>
        <taxon>Sar</taxon>
        <taxon>Stramenopiles</taxon>
        <taxon>Oomycota</taxon>
        <taxon>Saprolegniomycetes</taxon>
        <taxon>Saprolegniales</taxon>
        <taxon>Verrucalvaceae</taxon>
        <taxon>Aphanomyces</taxon>
    </lineage>
</organism>
<evidence type="ECO:0000259" key="13">
    <source>
        <dbReference type="Pfam" id="PF03800"/>
    </source>
</evidence>
<dbReference type="AlphaFoldDB" id="A0A485LBN3"/>
<gene>
    <name evidence="16" type="primary">Aste57867_18969</name>
    <name evidence="15" type="ORF">As57867_018905</name>
    <name evidence="16" type="ORF">ASTE57867_18969</name>
</gene>
<feature type="coiled-coil region" evidence="12">
    <location>
        <begin position="141"/>
        <end position="168"/>
    </location>
</feature>
<evidence type="ECO:0000313" key="15">
    <source>
        <dbReference type="EMBL" id="KAF0689597.1"/>
    </source>
</evidence>
<dbReference type="GO" id="GO:0051383">
    <property type="term" value="P:kinetochore organization"/>
    <property type="evidence" value="ECO:0007669"/>
    <property type="project" value="TreeGrafter"/>
</dbReference>